<gene>
    <name evidence="1" type="ORF">LCGC14_0628690</name>
</gene>
<proteinExistence type="predicted"/>
<dbReference type="EMBL" id="LAZR01001093">
    <property type="protein sequence ID" value="KKN50833.1"/>
    <property type="molecule type" value="Genomic_DNA"/>
</dbReference>
<dbReference type="GO" id="GO:0016075">
    <property type="term" value="P:rRNA catabolic process"/>
    <property type="evidence" value="ECO:0007669"/>
    <property type="project" value="TreeGrafter"/>
</dbReference>
<dbReference type="PANTHER" id="PTHR33988">
    <property type="entry name" value="ENDORIBONUCLEASE MAZF-RELATED"/>
    <property type="match status" value="1"/>
</dbReference>
<comment type="caution">
    <text evidence="1">The sequence shown here is derived from an EMBL/GenBank/DDBJ whole genome shotgun (WGS) entry which is preliminary data.</text>
</comment>
<dbReference type="AlphaFoldDB" id="A0A0F9UB44"/>
<dbReference type="InterPro" id="IPR003477">
    <property type="entry name" value="PemK-like"/>
</dbReference>
<dbReference type="Pfam" id="PF02452">
    <property type="entry name" value="PemK_toxin"/>
    <property type="match status" value="1"/>
</dbReference>
<dbReference type="GO" id="GO:0006402">
    <property type="term" value="P:mRNA catabolic process"/>
    <property type="evidence" value="ECO:0007669"/>
    <property type="project" value="TreeGrafter"/>
</dbReference>
<name>A0A0F9UB44_9ZZZZ</name>
<dbReference type="SUPFAM" id="SSF50118">
    <property type="entry name" value="Cell growth inhibitor/plasmid maintenance toxic component"/>
    <property type="match status" value="1"/>
</dbReference>
<sequence length="120" mass="13339">MAQYIPDRNDIIWLDFEPTKGKEIGKYRPALVLSSKQYNKQTGLLICCPISTSVRGTATEVAVDNLDKPSVVASSLIQTLSWKDRKADFITKAENGVMDQVLVRIIPLIGADSVIEKFIE</sequence>
<evidence type="ECO:0000313" key="1">
    <source>
        <dbReference type="EMBL" id="KKN50833.1"/>
    </source>
</evidence>
<dbReference type="GO" id="GO:0003677">
    <property type="term" value="F:DNA binding"/>
    <property type="evidence" value="ECO:0007669"/>
    <property type="project" value="InterPro"/>
</dbReference>
<dbReference type="GO" id="GO:0004521">
    <property type="term" value="F:RNA endonuclease activity"/>
    <property type="evidence" value="ECO:0007669"/>
    <property type="project" value="TreeGrafter"/>
</dbReference>
<dbReference type="InterPro" id="IPR011067">
    <property type="entry name" value="Plasmid_toxin/cell-grow_inhib"/>
</dbReference>
<evidence type="ECO:0008006" key="2">
    <source>
        <dbReference type="Google" id="ProtNLM"/>
    </source>
</evidence>
<protein>
    <recommendedName>
        <fullName evidence="2">MazF family transcriptional regulator</fullName>
    </recommendedName>
</protein>
<dbReference type="Gene3D" id="2.30.30.110">
    <property type="match status" value="1"/>
</dbReference>
<accession>A0A0F9UB44</accession>
<dbReference type="PANTHER" id="PTHR33988:SF3">
    <property type="entry name" value="ENDORIBONUCLEASE TOXIN CHPB-RELATED"/>
    <property type="match status" value="1"/>
</dbReference>
<organism evidence="1">
    <name type="scientific">marine sediment metagenome</name>
    <dbReference type="NCBI Taxonomy" id="412755"/>
    <lineage>
        <taxon>unclassified sequences</taxon>
        <taxon>metagenomes</taxon>
        <taxon>ecological metagenomes</taxon>
    </lineage>
</organism>
<reference evidence="1" key="1">
    <citation type="journal article" date="2015" name="Nature">
        <title>Complex archaea that bridge the gap between prokaryotes and eukaryotes.</title>
        <authorList>
            <person name="Spang A."/>
            <person name="Saw J.H."/>
            <person name="Jorgensen S.L."/>
            <person name="Zaremba-Niedzwiedzka K."/>
            <person name="Martijn J."/>
            <person name="Lind A.E."/>
            <person name="van Eijk R."/>
            <person name="Schleper C."/>
            <person name="Guy L."/>
            <person name="Ettema T.J."/>
        </authorList>
    </citation>
    <scope>NUCLEOTIDE SEQUENCE</scope>
</reference>